<dbReference type="EMBL" id="SOZJ01000002">
    <property type="protein sequence ID" value="TGJ71837.1"/>
    <property type="molecule type" value="Genomic_DNA"/>
</dbReference>
<comment type="caution">
    <text evidence="1">The sequence shown here is derived from an EMBL/GenBank/DDBJ whole genome shotgun (WGS) entry which is preliminary data.</text>
</comment>
<name>A0A7C8KQZ0_ORBOL</name>
<reference evidence="1 2" key="1">
    <citation type="submission" date="2019-03" db="EMBL/GenBank/DDBJ databases">
        <title>Nematode-trapping fungi genome.</title>
        <authorList>
            <person name="Vidal-Diez De Ulzurrun G."/>
        </authorList>
    </citation>
    <scope>NUCLEOTIDE SEQUENCE [LARGE SCALE GENOMIC DNA]</scope>
    <source>
        <strain evidence="1 2">TWF154</strain>
    </source>
</reference>
<gene>
    <name evidence="1" type="ORF">EYR41_003767</name>
</gene>
<protein>
    <submittedName>
        <fullName evidence="1">Uncharacterized protein</fullName>
    </submittedName>
</protein>
<dbReference type="Proteomes" id="UP000297595">
    <property type="component" value="Unassembled WGS sequence"/>
</dbReference>
<evidence type="ECO:0000313" key="2">
    <source>
        <dbReference type="Proteomes" id="UP000297595"/>
    </source>
</evidence>
<sequence length="161" mass="18475">MEYGEGSFPTYLWNPGSGSINLKVDNFEASIINLPLNSVMRSELIPGFVSPISSRGWFGWRLSSKEKLQAAGSNIQLYRILYSTRFLFLLQHATGQERIGTLSTRTIVHVFLQIWRVEDGLHRRIAPFMHSVHRKIVDPEYAGCSRSAQGMYRPPRRKKYS</sequence>
<dbReference type="AlphaFoldDB" id="A0A7C8KQZ0"/>
<organism evidence="1 2">
    <name type="scientific">Orbilia oligospora</name>
    <name type="common">Nematode-trapping fungus</name>
    <name type="synonym">Arthrobotrys oligospora</name>
    <dbReference type="NCBI Taxonomy" id="2813651"/>
    <lineage>
        <taxon>Eukaryota</taxon>
        <taxon>Fungi</taxon>
        <taxon>Dikarya</taxon>
        <taxon>Ascomycota</taxon>
        <taxon>Pezizomycotina</taxon>
        <taxon>Orbiliomycetes</taxon>
        <taxon>Orbiliales</taxon>
        <taxon>Orbiliaceae</taxon>
        <taxon>Orbilia</taxon>
    </lineage>
</organism>
<dbReference type="OrthoDB" id="10434240at2759"/>
<accession>A0A7C8KQZ0</accession>
<evidence type="ECO:0000313" key="1">
    <source>
        <dbReference type="EMBL" id="TGJ71837.1"/>
    </source>
</evidence>
<proteinExistence type="predicted"/>